<dbReference type="PANTHER" id="PTHR43221:SF1">
    <property type="entry name" value="PROTEASE HTPX"/>
    <property type="match status" value="1"/>
</dbReference>
<sequence length="263" mass="29521">MQGNLVHPNEKTYFTISLVVSILIYLSLILSIIGILYIILGFIITTLFHGIMMGSIRSNGVKITKQQFASVHEKTEELCSKMGISAIPDIFVIQEGGVLNAFATRLLGRNFIVLYSDIFELIETGEEAELEFVLAHELAHIKQRHITKNMLILPAMWIPFLGNAYSRACEYTCDRMAAYYTGNVDAAMNGLTILAIGKSLYHKVNRLEYITQSKAEGGFFVWLSHLLSSHPPLPLRILELETMALYAEVYGFTSSREAVVEHL</sequence>
<keyword evidence="12" id="KW-0346">Stress response</keyword>
<keyword evidence="7 11" id="KW-0862">Zinc</keyword>
<evidence type="ECO:0000256" key="8">
    <source>
        <dbReference type="ARBA" id="ARBA00022989"/>
    </source>
</evidence>
<evidence type="ECO:0000256" key="10">
    <source>
        <dbReference type="ARBA" id="ARBA00023136"/>
    </source>
</evidence>
<comment type="cofactor">
    <cofactor evidence="11">
        <name>Zn(2+)</name>
        <dbReference type="ChEBI" id="CHEBI:29105"/>
    </cofactor>
    <text evidence="11">Binds 1 zinc ion per subunit.</text>
</comment>
<dbReference type="Gene3D" id="3.30.2010.10">
    <property type="entry name" value="Metalloproteases ('zincins'), catalytic domain"/>
    <property type="match status" value="1"/>
</dbReference>
<evidence type="ECO:0000256" key="1">
    <source>
        <dbReference type="ARBA" id="ARBA00004651"/>
    </source>
</evidence>
<evidence type="ECO:0000313" key="13">
    <source>
        <dbReference type="Proteomes" id="UP000217696"/>
    </source>
</evidence>
<dbReference type="KEGG" id="asoc:CB4_04010"/>
<dbReference type="GO" id="GO:0046872">
    <property type="term" value="F:metal ion binding"/>
    <property type="evidence" value="ECO:0007669"/>
    <property type="project" value="UniProtKB-KW"/>
</dbReference>
<keyword evidence="4" id="KW-0812">Transmembrane</keyword>
<dbReference type="GO" id="GO:0005886">
    <property type="term" value="C:plasma membrane"/>
    <property type="evidence" value="ECO:0007669"/>
    <property type="project" value="UniProtKB-SubCell"/>
</dbReference>
<dbReference type="InterPro" id="IPR001915">
    <property type="entry name" value="Peptidase_M48"/>
</dbReference>
<organism evidence="12 13">
    <name type="scientific">Aneurinibacillus soli</name>
    <dbReference type="NCBI Taxonomy" id="1500254"/>
    <lineage>
        <taxon>Bacteria</taxon>
        <taxon>Bacillati</taxon>
        <taxon>Bacillota</taxon>
        <taxon>Bacilli</taxon>
        <taxon>Bacillales</taxon>
        <taxon>Paenibacillaceae</taxon>
        <taxon>Aneurinibacillus group</taxon>
        <taxon>Aneurinibacillus</taxon>
    </lineage>
</organism>
<dbReference type="PANTHER" id="PTHR43221">
    <property type="entry name" value="PROTEASE HTPX"/>
    <property type="match status" value="1"/>
</dbReference>
<evidence type="ECO:0000256" key="4">
    <source>
        <dbReference type="ARBA" id="ARBA00022692"/>
    </source>
</evidence>
<reference evidence="12 13" key="1">
    <citation type="submission" date="2015-12" db="EMBL/GenBank/DDBJ databases">
        <title>Genome sequence of Aneurinibacillus soli.</title>
        <authorList>
            <person name="Lee J.S."/>
            <person name="Lee K.C."/>
            <person name="Kim K.K."/>
            <person name="Lee B.W."/>
        </authorList>
    </citation>
    <scope>NUCLEOTIDE SEQUENCE [LARGE SCALE GENOMIC DNA]</scope>
    <source>
        <strain evidence="12 13">CB4</strain>
    </source>
</reference>
<accession>A0A0U5BGF3</accession>
<comment type="similarity">
    <text evidence="11">Belongs to the peptidase M48 family.</text>
</comment>
<evidence type="ECO:0000256" key="3">
    <source>
        <dbReference type="ARBA" id="ARBA00022670"/>
    </source>
</evidence>
<keyword evidence="8" id="KW-1133">Transmembrane helix</keyword>
<evidence type="ECO:0000256" key="11">
    <source>
        <dbReference type="RuleBase" id="RU003983"/>
    </source>
</evidence>
<dbReference type="GO" id="GO:0004222">
    <property type="term" value="F:metalloendopeptidase activity"/>
    <property type="evidence" value="ECO:0007669"/>
    <property type="project" value="InterPro"/>
</dbReference>
<dbReference type="Proteomes" id="UP000217696">
    <property type="component" value="Chromosome"/>
</dbReference>
<keyword evidence="3 11" id="KW-0645">Protease</keyword>
<comment type="subcellular location">
    <subcellularLocation>
        <location evidence="1">Cell membrane</location>
        <topology evidence="1">Multi-pass membrane protein</topology>
    </subcellularLocation>
</comment>
<keyword evidence="6 11" id="KW-0378">Hydrolase</keyword>
<evidence type="ECO:0000256" key="6">
    <source>
        <dbReference type="ARBA" id="ARBA00022801"/>
    </source>
</evidence>
<dbReference type="RefSeq" id="WP_096467423.1">
    <property type="nucleotide sequence ID" value="NZ_AP017312.1"/>
</dbReference>
<keyword evidence="10" id="KW-0472">Membrane</keyword>
<dbReference type="OrthoDB" id="9810445at2"/>
<dbReference type="AlphaFoldDB" id="A0A0U5BGF3"/>
<dbReference type="CDD" id="cd07325">
    <property type="entry name" value="M48_Ste24p_like"/>
    <property type="match status" value="1"/>
</dbReference>
<evidence type="ECO:0000256" key="2">
    <source>
        <dbReference type="ARBA" id="ARBA00022475"/>
    </source>
</evidence>
<keyword evidence="5" id="KW-0479">Metal-binding</keyword>
<gene>
    <name evidence="12" type="ORF">CB4_04010</name>
</gene>
<dbReference type="GO" id="GO:0006508">
    <property type="term" value="P:proteolysis"/>
    <property type="evidence" value="ECO:0007669"/>
    <property type="project" value="UniProtKB-KW"/>
</dbReference>
<protein>
    <submittedName>
        <fullName evidence="12">Heat shock protein HtpX</fullName>
    </submittedName>
</protein>
<dbReference type="InterPro" id="IPR050083">
    <property type="entry name" value="HtpX_protease"/>
</dbReference>
<evidence type="ECO:0000256" key="5">
    <source>
        <dbReference type="ARBA" id="ARBA00022723"/>
    </source>
</evidence>
<keyword evidence="9 11" id="KW-0482">Metalloprotease</keyword>
<evidence type="ECO:0000256" key="7">
    <source>
        <dbReference type="ARBA" id="ARBA00022833"/>
    </source>
</evidence>
<dbReference type="Pfam" id="PF01435">
    <property type="entry name" value="Peptidase_M48"/>
    <property type="match status" value="2"/>
</dbReference>
<keyword evidence="13" id="KW-1185">Reference proteome</keyword>
<proteinExistence type="inferred from homology"/>
<name>A0A0U5BGF3_9BACL</name>
<dbReference type="EMBL" id="AP017312">
    <property type="protein sequence ID" value="BAU29773.1"/>
    <property type="molecule type" value="Genomic_DNA"/>
</dbReference>
<evidence type="ECO:0000313" key="12">
    <source>
        <dbReference type="EMBL" id="BAU29773.1"/>
    </source>
</evidence>
<evidence type="ECO:0000256" key="9">
    <source>
        <dbReference type="ARBA" id="ARBA00023049"/>
    </source>
</evidence>
<keyword evidence="2" id="KW-1003">Cell membrane</keyword>